<protein>
    <recommendedName>
        <fullName evidence="3">nucleoside-diphosphate kinase</fullName>
        <ecNumber evidence="3">2.7.4.6</ecNumber>
    </recommendedName>
</protein>
<evidence type="ECO:0000256" key="4">
    <source>
        <dbReference type="ARBA" id="ARBA00022679"/>
    </source>
</evidence>
<comment type="similarity">
    <text evidence="2 6">Belongs to the NDK family.</text>
</comment>
<dbReference type="InterPro" id="IPR036850">
    <property type="entry name" value="NDK-like_dom_sf"/>
</dbReference>
<organism evidence="8 9">
    <name type="scientific">candidate division WWE3 bacterium</name>
    <dbReference type="NCBI Taxonomy" id="2053526"/>
    <lineage>
        <taxon>Bacteria</taxon>
        <taxon>Katanobacteria</taxon>
    </lineage>
</organism>
<sequence>MNTEKTLVLMKPDAVKRGVVGEILHRFERAGLKMVAVKLVQADEVLAANHYPDDDSWKAKVGGNTLKDCEKYNVDVIELMGTDDPIEIGNMVKEWNKDFLKSGPVLAIVFQGIHAVERVRSLVGHTIPALAIPGSIRGDFSLDSALFGNVSKRTVYNLIHASGSVDEAKHEISMWFNADEIVEYKRVHDDLYSY</sequence>
<gene>
    <name evidence="8" type="ORF">KC980_00795</name>
</gene>
<dbReference type="EC" id="2.7.4.6" evidence="3"/>
<dbReference type="EMBL" id="JAGQNX010000021">
    <property type="protein sequence ID" value="MCA9308027.1"/>
    <property type="molecule type" value="Genomic_DNA"/>
</dbReference>
<dbReference type="SMART" id="SM00562">
    <property type="entry name" value="NDK"/>
    <property type="match status" value="1"/>
</dbReference>
<dbReference type="Proteomes" id="UP000740557">
    <property type="component" value="Unassembled WGS sequence"/>
</dbReference>
<dbReference type="InterPro" id="IPR034907">
    <property type="entry name" value="NDK-like_dom"/>
</dbReference>
<dbReference type="Gene3D" id="3.30.70.141">
    <property type="entry name" value="Nucleoside diphosphate kinase-like domain"/>
    <property type="match status" value="1"/>
</dbReference>
<comment type="caution">
    <text evidence="6">Lacks conserved residue(s) required for the propagation of feature annotation.</text>
</comment>
<evidence type="ECO:0000256" key="1">
    <source>
        <dbReference type="ARBA" id="ARBA00001946"/>
    </source>
</evidence>
<reference evidence="8" key="2">
    <citation type="journal article" date="2021" name="Microbiome">
        <title>Successional dynamics and alternative stable states in a saline activated sludge microbial community over 9 years.</title>
        <authorList>
            <person name="Wang Y."/>
            <person name="Ye J."/>
            <person name="Ju F."/>
            <person name="Liu L."/>
            <person name="Boyd J.A."/>
            <person name="Deng Y."/>
            <person name="Parks D.H."/>
            <person name="Jiang X."/>
            <person name="Yin X."/>
            <person name="Woodcroft B.J."/>
            <person name="Tyson G.W."/>
            <person name="Hugenholtz P."/>
            <person name="Polz M.F."/>
            <person name="Zhang T."/>
        </authorList>
    </citation>
    <scope>NUCLEOTIDE SEQUENCE</scope>
    <source>
        <strain evidence="8">HKST-UBA79</strain>
    </source>
</reference>
<dbReference type="PROSITE" id="PS51374">
    <property type="entry name" value="NDPK_LIKE"/>
    <property type="match status" value="1"/>
</dbReference>
<comment type="caution">
    <text evidence="8">The sequence shown here is derived from an EMBL/GenBank/DDBJ whole genome shotgun (WGS) entry which is preliminary data.</text>
</comment>
<proteinExistence type="inferred from homology"/>
<evidence type="ECO:0000313" key="8">
    <source>
        <dbReference type="EMBL" id="MCA9308027.1"/>
    </source>
</evidence>
<evidence type="ECO:0000313" key="9">
    <source>
        <dbReference type="Proteomes" id="UP000740557"/>
    </source>
</evidence>
<name>A0A955J250_UNCKA</name>
<dbReference type="SUPFAM" id="SSF54919">
    <property type="entry name" value="Nucleoside diphosphate kinase, NDK"/>
    <property type="match status" value="1"/>
</dbReference>
<keyword evidence="4 8" id="KW-0808">Transferase</keyword>
<evidence type="ECO:0000256" key="3">
    <source>
        <dbReference type="ARBA" id="ARBA00012966"/>
    </source>
</evidence>
<dbReference type="Pfam" id="PF00334">
    <property type="entry name" value="NDK"/>
    <property type="match status" value="2"/>
</dbReference>
<keyword evidence="5 8" id="KW-0418">Kinase</keyword>
<feature type="domain" description="Nucleoside diphosphate kinase-like" evidence="7">
    <location>
        <begin position="3"/>
        <end position="183"/>
    </location>
</feature>
<dbReference type="GO" id="GO:0004550">
    <property type="term" value="F:nucleoside diphosphate kinase activity"/>
    <property type="evidence" value="ECO:0007669"/>
    <property type="project" value="UniProtKB-EC"/>
</dbReference>
<reference evidence="8" key="1">
    <citation type="submission" date="2020-04" db="EMBL/GenBank/DDBJ databases">
        <authorList>
            <person name="Zhang T."/>
        </authorList>
    </citation>
    <scope>NUCLEOTIDE SEQUENCE</scope>
    <source>
        <strain evidence="8">HKST-UBA79</strain>
    </source>
</reference>
<evidence type="ECO:0000256" key="6">
    <source>
        <dbReference type="PROSITE-ProRule" id="PRU00706"/>
    </source>
</evidence>
<comment type="cofactor">
    <cofactor evidence="1">
        <name>Mg(2+)</name>
        <dbReference type="ChEBI" id="CHEBI:18420"/>
    </cofactor>
</comment>
<dbReference type="PANTHER" id="PTHR11349">
    <property type="entry name" value="NUCLEOSIDE DIPHOSPHATE KINASE"/>
    <property type="match status" value="1"/>
</dbReference>
<evidence type="ECO:0000256" key="2">
    <source>
        <dbReference type="ARBA" id="ARBA00008142"/>
    </source>
</evidence>
<evidence type="ECO:0000256" key="5">
    <source>
        <dbReference type="ARBA" id="ARBA00022777"/>
    </source>
</evidence>
<dbReference type="AlphaFoldDB" id="A0A955J250"/>
<accession>A0A955J250</accession>
<evidence type="ECO:0000259" key="7">
    <source>
        <dbReference type="SMART" id="SM00562"/>
    </source>
</evidence>